<protein>
    <submittedName>
        <fullName evidence="1">Uncharacterized protein</fullName>
    </submittedName>
</protein>
<dbReference type="EMBL" id="BK032596">
    <property type="protein sequence ID" value="DAF50503.1"/>
    <property type="molecule type" value="Genomic_DNA"/>
</dbReference>
<evidence type="ECO:0000313" key="1">
    <source>
        <dbReference type="EMBL" id="DAF50503.1"/>
    </source>
</evidence>
<name>A0A8S5SIM3_9CAUD</name>
<sequence>MNERKFNWFVDHMPKPTKECPYYRNMLLVDEFFGYGPKSCAEDFEIRVTNHRPTKRR</sequence>
<reference evidence="1" key="1">
    <citation type="journal article" date="2021" name="Proc. Natl. Acad. Sci. U.S.A.">
        <title>A Catalog of Tens of Thousands of Viruses from Human Metagenomes Reveals Hidden Associations with Chronic Diseases.</title>
        <authorList>
            <person name="Tisza M.J."/>
            <person name="Buck C.B."/>
        </authorList>
    </citation>
    <scope>NUCLEOTIDE SEQUENCE</scope>
    <source>
        <strain evidence="1">CtuIn11</strain>
    </source>
</reference>
<accession>A0A8S5SIM3</accession>
<proteinExistence type="predicted"/>
<organism evidence="1">
    <name type="scientific">Myoviridae sp. ctuIn11</name>
    <dbReference type="NCBI Taxonomy" id="2827715"/>
    <lineage>
        <taxon>Viruses</taxon>
        <taxon>Duplodnaviria</taxon>
        <taxon>Heunggongvirae</taxon>
        <taxon>Uroviricota</taxon>
        <taxon>Caudoviricetes</taxon>
    </lineage>
</organism>